<dbReference type="GO" id="GO:0003677">
    <property type="term" value="F:DNA binding"/>
    <property type="evidence" value="ECO:0007669"/>
    <property type="project" value="UniProtKB-UniRule"/>
</dbReference>
<dbReference type="AlphaFoldDB" id="A0A5C6ZUJ2"/>
<evidence type="ECO:0000313" key="7">
    <source>
        <dbReference type="Proteomes" id="UP000321367"/>
    </source>
</evidence>
<gene>
    <name evidence="6" type="ORF">ES724_06435</name>
</gene>
<keyword evidence="1" id="KW-0805">Transcription regulation</keyword>
<dbReference type="OrthoDB" id="9795242at2"/>
<dbReference type="Pfam" id="PF00440">
    <property type="entry name" value="TetR_N"/>
    <property type="match status" value="1"/>
</dbReference>
<dbReference type="SUPFAM" id="SSF46689">
    <property type="entry name" value="Homeodomain-like"/>
    <property type="match status" value="1"/>
</dbReference>
<keyword evidence="7" id="KW-1185">Reference proteome</keyword>
<dbReference type="EMBL" id="VORY01000005">
    <property type="protein sequence ID" value="TXD94284.1"/>
    <property type="molecule type" value="Genomic_DNA"/>
</dbReference>
<reference evidence="6 7" key="1">
    <citation type="submission" date="2019-08" db="EMBL/GenBank/DDBJ databases">
        <title>Genome sequence of Gillisia hiemivivida IC154 (type strain).</title>
        <authorList>
            <person name="Bowman J.P."/>
        </authorList>
    </citation>
    <scope>NUCLEOTIDE SEQUENCE [LARGE SCALE GENOMIC DNA]</scope>
    <source>
        <strain evidence="6 7">IC154</strain>
    </source>
</reference>
<feature type="DNA-binding region" description="H-T-H motif" evidence="4">
    <location>
        <begin position="29"/>
        <end position="48"/>
    </location>
</feature>
<dbReference type="PANTHER" id="PTHR47506:SF1">
    <property type="entry name" value="HTH-TYPE TRANSCRIPTIONAL REGULATOR YJDC"/>
    <property type="match status" value="1"/>
</dbReference>
<dbReference type="InterPro" id="IPR009057">
    <property type="entry name" value="Homeodomain-like_sf"/>
</dbReference>
<proteinExistence type="predicted"/>
<dbReference type="InterPro" id="IPR001647">
    <property type="entry name" value="HTH_TetR"/>
</dbReference>
<dbReference type="Gene3D" id="1.10.357.10">
    <property type="entry name" value="Tetracycline Repressor, domain 2"/>
    <property type="match status" value="1"/>
</dbReference>
<evidence type="ECO:0000256" key="4">
    <source>
        <dbReference type="PROSITE-ProRule" id="PRU00335"/>
    </source>
</evidence>
<protein>
    <submittedName>
        <fullName evidence="6">TetR/AcrR family transcriptional regulator</fullName>
    </submittedName>
</protein>
<feature type="domain" description="HTH tetR-type" evidence="5">
    <location>
        <begin position="6"/>
        <end position="66"/>
    </location>
</feature>
<evidence type="ECO:0000259" key="5">
    <source>
        <dbReference type="PROSITE" id="PS50977"/>
    </source>
</evidence>
<accession>A0A5C6ZUJ2</accession>
<dbReference type="Gene3D" id="1.10.10.60">
    <property type="entry name" value="Homeodomain-like"/>
    <property type="match status" value="1"/>
</dbReference>
<keyword evidence="2 4" id="KW-0238">DNA-binding</keyword>
<evidence type="ECO:0000256" key="1">
    <source>
        <dbReference type="ARBA" id="ARBA00023015"/>
    </source>
</evidence>
<dbReference type="PANTHER" id="PTHR47506">
    <property type="entry name" value="TRANSCRIPTIONAL REGULATORY PROTEIN"/>
    <property type="match status" value="1"/>
</dbReference>
<evidence type="ECO:0000256" key="3">
    <source>
        <dbReference type="ARBA" id="ARBA00023163"/>
    </source>
</evidence>
<dbReference type="Proteomes" id="UP000321367">
    <property type="component" value="Unassembled WGS sequence"/>
</dbReference>
<dbReference type="PROSITE" id="PS50977">
    <property type="entry name" value="HTH_TETR_2"/>
    <property type="match status" value="1"/>
</dbReference>
<name>A0A5C6ZUJ2_9FLAO</name>
<dbReference type="RefSeq" id="WP_146931143.1">
    <property type="nucleotide sequence ID" value="NZ_CBCSHZ010000024.1"/>
</dbReference>
<comment type="caution">
    <text evidence="6">The sequence shown here is derived from an EMBL/GenBank/DDBJ whole genome shotgun (WGS) entry which is preliminary data.</text>
</comment>
<dbReference type="InterPro" id="IPR036271">
    <property type="entry name" value="Tet_transcr_reg_TetR-rel_C_sf"/>
</dbReference>
<sequence>MARTKQYKEEDVIQKAMNLFWRNGFEATSVRMLEKEMGINQFSIYSSFGNKHGVFVESIKAYKSELNSIRNILKNSNNGLVGIKQFFYDFLEFTKENEEGKGCLVCNTVSELGNKAEPDLMVELMKFTEELRSLFINNLKQDKNRSQEIVEKQANYLTTSMLGLSLGSRIQNESELEDYIEMIFNPSLRV</sequence>
<keyword evidence="3" id="KW-0804">Transcription</keyword>
<evidence type="ECO:0000256" key="2">
    <source>
        <dbReference type="ARBA" id="ARBA00023125"/>
    </source>
</evidence>
<organism evidence="6 7">
    <name type="scientific">Gillisia hiemivivida</name>
    <dbReference type="NCBI Taxonomy" id="291190"/>
    <lineage>
        <taxon>Bacteria</taxon>
        <taxon>Pseudomonadati</taxon>
        <taxon>Bacteroidota</taxon>
        <taxon>Flavobacteriia</taxon>
        <taxon>Flavobacteriales</taxon>
        <taxon>Flavobacteriaceae</taxon>
        <taxon>Gillisia</taxon>
    </lineage>
</organism>
<evidence type="ECO:0000313" key="6">
    <source>
        <dbReference type="EMBL" id="TXD94284.1"/>
    </source>
</evidence>
<dbReference type="SUPFAM" id="SSF48498">
    <property type="entry name" value="Tetracyclin repressor-like, C-terminal domain"/>
    <property type="match status" value="1"/>
</dbReference>